<dbReference type="GO" id="GO:0016485">
    <property type="term" value="P:protein processing"/>
    <property type="evidence" value="ECO:0007669"/>
    <property type="project" value="TreeGrafter"/>
</dbReference>
<dbReference type="NCBIfam" id="TIGR00072">
    <property type="entry name" value="hydrog_prot"/>
    <property type="match status" value="1"/>
</dbReference>
<organism evidence="5 6">
    <name type="scientific">Candidatus Schekmanbacteria bacterium RBG_13_48_7</name>
    <dbReference type="NCBI Taxonomy" id="1817878"/>
    <lineage>
        <taxon>Bacteria</taxon>
        <taxon>Candidatus Schekmaniibacteriota</taxon>
    </lineage>
</organism>
<dbReference type="SUPFAM" id="SSF53163">
    <property type="entry name" value="HybD-like"/>
    <property type="match status" value="1"/>
</dbReference>
<evidence type="ECO:0000313" key="5">
    <source>
        <dbReference type="EMBL" id="OGL45680.1"/>
    </source>
</evidence>
<comment type="caution">
    <text evidence="5">The sequence shown here is derived from an EMBL/GenBank/DDBJ whole genome shotgun (WGS) entry which is preliminary data.</text>
</comment>
<comment type="similarity">
    <text evidence="1">Belongs to the peptidase A31 family.</text>
</comment>
<evidence type="ECO:0000256" key="3">
    <source>
        <dbReference type="ARBA" id="ARBA00022750"/>
    </source>
</evidence>
<reference evidence="5 6" key="1">
    <citation type="journal article" date="2016" name="Nat. Commun.">
        <title>Thousands of microbial genomes shed light on interconnected biogeochemical processes in an aquifer system.</title>
        <authorList>
            <person name="Anantharaman K."/>
            <person name="Brown C.T."/>
            <person name="Hug L.A."/>
            <person name="Sharon I."/>
            <person name="Castelle C.J."/>
            <person name="Probst A.J."/>
            <person name="Thomas B.C."/>
            <person name="Singh A."/>
            <person name="Wilkins M.J."/>
            <person name="Karaoz U."/>
            <person name="Brodie E.L."/>
            <person name="Williams K.H."/>
            <person name="Hubbard S.S."/>
            <person name="Banfield J.F."/>
        </authorList>
    </citation>
    <scope>NUCLEOTIDE SEQUENCE [LARGE SCALE GENOMIC DNA]</scope>
</reference>
<dbReference type="Gene3D" id="3.40.50.1450">
    <property type="entry name" value="HybD-like"/>
    <property type="match status" value="1"/>
</dbReference>
<keyword evidence="4" id="KW-0378">Hydrolase</keyword>
<keyword evidence="2" id="KW-0645">Protease</keyword>
<keyword evidence="3" id="KW-0064">Aspartyl protease</keyword>
<dbReference type="Proteomes" id="UP000179266">
    <property type="component" value="Unassembled WGS sequence"/>
</dbReference>
<dbReference type="PANTHER" id="PTHR30302:SF1">
    <property type="entry name" value="HYDROGENASE 2 MATURATION PROTEASE"/>
    <property type="match status" value="1"/>
</dbReference>
<dbReference type="GO" id="GO:0008047">
    <property type="term" value="F:enzyme activator activity"/>
    <property type="evidence" value="ECO:0007669"/>
    <property type="project" value="InterPro"/>
</dbReference>
<dbReference type="AlphaFoldDB" id="A0A1F7RW92"/>
<dbReference type="GO" id="GO:0004190">
    <property type="term" value="F:aspartic-type endopeptidase activity"/>
    <property type="evidence" value="ECO:0007669"/>
    <property type="project" value="UniProtKB-KW"/>
</dbReference>
<evidence type="ECO:0000256" key="2">
    <source>
        <dbReference type="ARBA" id="ARBA00022670"/>
    </source>
</evidence>
<sequence length="160" mass="17438">MNKNIDTILKKRLAGKVVVVGVGNCDSCDDGAAVYMTEKLKGSNSLKPLVVGDFPEFYLQNIIEENPDVVMFVDSADMGTTPGSAAIIEQDQLPVTWGNTHHPPLSIIMKYVSEQTNADIFLLGIQPENISHGKDISPQVIRTVNLMIAIINKIASAKMR</sequence>
<dbReference type="PANTHER" id="PTHR30302">
    <property type="entry name" value="HYDROGENASE 1 MATURATION PROTEASE"/>
    <property type="match status" value="1"/>
</dbReference>
<dbReference type="EMBL" id="MGDD01000165">
    <property type="protein sequence ID" value="OGL45680.1"/>
    <property type="molecule type" value="Genomic_DNA"/>
</dbReference>
<evidence type="ECO:0000313" key="6">
    <source>
        <dbReference type="Proteomes" id="UP000179266"/>
    </source>
</evidence>
<proteinExistence type="inferred from homology"/>
<evidence type="ECO:0000256" key="4">
    <source>
        <dbReference type="ARBA" id="ARBA00022801"/>
    </source>
</evidence>
<protein>
    <recommendedName>
        <fullName evidence="7">Hydrogenase maturation peptidase HycI</fullName>
    </recommendedName>
</protein>
<dbReference type="InterPro" id="IPR023430">
    <property type="entry name" value="Pept_HybD-like_dom_sf"/>
</dbReference>
<evidence type="ECO:0008006" key="7">
    <source>
        <dbReference type="Google" id="ProtNLM"/>
    </source>
</evidence>
<name>A0A1F7RW92_9BACT</name>
<gene>
    <name evidence="5" type="ORF">A2161_08490</name>
</gene>
<dbReference type="InterPro" id="IPR000671">
    <property type="entry name" value="Peptidase_A31"/>
</dbReference>
<dbReference type="Pfam" id="PF01750">
    <property type="entry name" value="HycI"/>
    <property type="match status" value="1"/>
</dbReference>
<evidence type="ECO:0000256" key="1">
    <source>
        <dbReference type="ARBA" id="ARBA00006814"/>
    </source>
</evidence>
<accession>A0A1F7RW92</accession>